<dbReference type="SUPFAM" id="SSF52540">
    <property type="entry name" value="P-loop containing nucleoside triphosphate hydrolases"/>
    <property type="match status" value="1"/>
</dbReference>
<dbReference type="PIRSF" id="PIRSF009320">
    <property type="entry name" value="Nuc_binding_HP_1000"/>
    <property type="match status" value="1"/>
</dbReference>
<name>A0A8J3AKQ2_9BIFI</name>
<keyword evidence="3" id="KW-1185">Reference proteome</keyword>
<dbReference type="Pfam" id="PF01656">
    <property type="entry name" value="CbiA"/>
    <property type="match status" value="1"/>
</dbReference>
<organism evidence="2 3">
    <name type="scientific">Galliscardovia ingluviei</name>
    <dbReference type="NCBI Taxonomy" id="1769422"/>
    <lineage>
        <taxon>Bacteria</taxon>
        <taxon>Bacillati</taxon>
        <taxon>Actinomycetota</taxon>
        <taxon>Actinomycetes</taxon>
        <taxon>Bifidobacteriales</taxon>
        <taxon>Bifidobacteriaceae</taxon>
        <taxon>Galliscardovia</taxon>
    </lineage>
</organism>
<dbReference type="PANTHER" id="PTHR13696">
    <property type="entry name" value="P-LOOP CONTAINING NUCLEOSIDE TRIPHOSPHATE HYDROLASE"/>
    <property type="match status" value="1"/>
</dbReference>
<dbReference type="InterPro" id="IPR050678">
    <property type="entry name" value="DNA_Partitioning_ATPase"/>
</dbReference>
<comment type="caution">
    <text evidence="2">The sequence shown here is derived from an EMBL/GenBank/DDBJ whole genome shotgun (WGS) entry which is preliminary data.</text>
</comment>
<dbReference type="InterPro" id="IPR002586">
    <property type="entry name" value="CobQ/CobB/MinD/ParA_Nub-bd_dom"/>
</dbReference>
<dbReference type="InterPro" id="IPR027417">
    <property type="entry name" value="P-loop_NTPase"/>
</dbReference>
<reference evidence="2" key="2">
    <citation type="submission" date="2020-09" db="EMBL/GenBank/DDBJ databases">
        <authorList>
            <person name="Sun Q."/>
            <person name="Sedlacek I."/>
        </authorList>
    </citation>
    <scope>NUCLEOTIDE SEQUENCE</scope>
    <source>
        <strain evidence="2">CCM 8606</strain>
    </source>
</reference>
<evidence type="ECO:0000313" key="2">
    <source>
        <dbReference type="EMBL" id="GGI15368.1"/>
    </source>
</evidence>
<reference evidence="2" key="1">
    <citation type="journal article" date="2014" name="Int. J. Syst. Evol. Microbiol.">
        <title>Complete genome sequence of Corynebacterium casei LMG S-19264T (=DSM 44701T), isolated from a smear-ripened cheese.</title>
        <authorList>
            <consortium name="US DOE Joint Genome Institute (JGI-PGF)"/>
            <person name="Walter F."/>
            <person name="Albersmeier A."/>
            <person name="Kalinowski J."/>
            <person name="Ruckert C."/>
        </authorList>
    </citation>
    <scope>NUCLEOTIDE SEQUENCE</scope>
    <source>
        <strain evidence="2">CCM 8606</strain>
    </source>
</reference>
<dbReference type="RefSeq" id="WP_188355724.1">
    <property type="nucleotide sequence ID" value="NZ_BMDH01000006.1"/>
</dbReference>
<protein>
    <submittedName>
        <fullName evidence="2">Chromosome partitioning protein ParA</fullName>
    </submittedName>
</protein>
<dbReference type="CDD" id="cd02042">
    <property type="entry name" value="ParAB_family"/>
    <property type="match status" value="1"/>
</dbReference>
<dbReference type="Proteomes" id="UP000619536">
    <property type="component" value="Unassembled WGS sequence"/>
</dbReference>
<evidence type="ECO:0000313" key="3">
    <source>
        <dbReference type="Proteomes" id="UP000619536"/>
    </source>
</evidence>
<gene>
    <name evidence="2" type="ORF">GCM10007377_15550</name>
</gene>
<accession>A0A8J3AKQ2</accession>
<dbReference type="Gene3D" id="3.40.50.300">
    <property type="entry name" value="P-loop containing nucleotide triphosphate hydrolases"/>
    <property type="match status" value="1"/>
</dbReference>
<evidence type="ECO:0000259" key="1">
    <source>
        <dbReference type="Pfam" id="PF01656"/>
    </source>
</evidence>
<sequence>MPIIAVACAKGGVAKTTTAMMLARALTVRGKHVLVLDADQTGGATKWSDDVMDSGQQLGFDVIPVNIPYMQRDRLQQRYPGLWVVIDTPPSDTSVIDAAVQAADITIIPTTPSPPDMMLASQTYAAIPQSLVLLTKVKAHTKLARQALADLDEAEVSRFETVVPDRESVKRLWGSTASDVAYAAIAGELVDVVAQLGEE</sequence>
<dbReference type="AlphaFoldDB" id="A0A8J3AKQ2"/>
<feature type="domain" description="CobQ/CobB/MinD/ParA nucleotide binding" evidence="1">
    <location>
        <begin position="4"/>
        <end position="171"/>
    </location>
</feature>
<proteinExistence type="predicted"/>
<dbReference type="EMBL" id="BMDH01000006">
    <property type="protein sequence ID" value="GGI15368.1"/>
    <property type="molecule type" value="Genomic_DNA"/>
</dbReference>
<dbReference type="PANTHER" id="PTHR13696:SF96">
    <property type="entry name" value="COBQ_COBB_MIND_PARA NUCLEOTIDE BINDING DOMAIN-CONTAINING PROTEIN"/>
    <property type="match status" value="1"/>
</dbReference>